<sequence length="862" mass="97038">MRCRELAQKDRALGLSSRHPCPALLTCGRLSLTAARSLSVRVNTMSTALQSISALRRHIPDVPEDIEDHFNDPNWDYRPPSPTLSTESIDLDRKEKGFTSSRHSGSDFETESNSESAYGKTAGTSTYGKTEQSHSQLWSSARADTEDDSPYPEVRAAVSNVDDPSMPVNTFRAWFLGLLFATFGSSLNTLMSMRNQVWTFSPLVAQVAVMPFGMFLAWALPTTQFRTFGYTWSLNPGPFNVKEHTLIVAMVTMCWQTVYATSIFVTQEVNYGQDVTYSYKMLVALSNQLIGVALGGMFRSFLIWPSSMIYPGTLVSCSLMNTLHRTWGKQERKHVSRHRLFTIVLVASALYYFIPGFLFTGISIFSWACWIAPTNPTVNTVFGSLSGMGLGLLTFDWSMIGIPTAANSLVSPWWAQINIYVAFVIVCWIIAPILYFKNVLYAQFMPISILTPFDNTGMPYDVSQVLTNGTFDLEKYQAYSPMFLSTTNALAYTICFSIFPATIMHTIVWYYRDIRRQFRSSLSDNQDVHSRLMLAYQEVPMWWYGLLLAFCFVTGCVGIEIYPTGFPIWTLVVSILMVLVLVVPLGIIRAVTNQWLYMTYLAEILGGYVTPGKPLAFMLFKSYLGAPSEIASTYLTVLKLGHYMKVPPRSMFLGSLLAMFINTFISQAITDAILHNNVDACTPMSPNGFTCATNQDFVSSAIIWGAIGSKRIYGPGQLYHNFLWIILICTLLPIPFYILARCYPYSRWRYVNVPAALSSAMYFPPCTGMQFTSWFLVGGIFQGFMRRRHFRWWMRYNYVLAAALDAGLAFGSLLVFVCLVLPKGGIIFNWWGNTVWQTTNDAMGMPFTMPPVNQTFGPTSWS</sequence>
<evidence type="ECO:0000256" key="10">
    <source>
        <dbReference type="SAM" id="Phobius"/>
    </source>
</evidence>
<evidence type="ECO:0000256" key="8">
    <source>
        <dbReference type="ARBA" id="ARBA00023136"/>
    </source>
</evidence>
<dbReference type="InterPro" id="IPR004648">
    <property type="entry name" value="Oligpept_transpt"/>
</dbReference>
<dbReference type="EMBL" id="JX944681">
    <property type="protein sequence ID" value="AGA20385.1"/>
    <property type="molecule type" value="mRNA"/>
</dbReference>
<name>M9P8W7_PHACH</name>
<feature type="transmembrane region" description="Helical" evidence="10">
    <location>
        <begin position="760"/>
        <end position="784"/>
    </location>
</feature>
<dbReference type="Pfam" id="PF03169">
    <property type="entry name" value="OPT"/>
    <property type="match status" value="1"/>
</dbReference>
<comment type="subcellular location">
    <subcellularLocation>
        <location evidence="1">Membrane</location>
        <topology evidence="1">Multi-pass membrane protein</topology>
    </subcellularLocation>
</comment>
<evidence type="ECO:0000256" key="4">
    <source>
        <dbReference type="ARBA" id="ARBA00022692"/>
    </source>
</evidence>
<evidence type="ECO:0000256" key="6">
    <source>
        <dbReference type="ARBA" id="ARBA00022927"/>
    </source>
</evidence>
<feature type="transmembrane region" description="Helical" evidence="10">
    <location>
        <begin position="796"/>
        <end position="822"/>
    </location>
</feature>
<feature type="transmembrane region" description="Helical" evidence="10">
    <location>
        <begin position="203"/>
        <end position="225"/>
    </location>
</feature>
<keyword evidence="3" id="KW-0813">Transport</keyword>
<keyword evidence="8 10" id="KW-0472">Membrane</keyword>
<reference evidence="11" key="1">
    <citation type="journal article" date="2013" name="Gene">
        <title>An oligopeptide transporter gene family in Phanerochaete chrysosporium.</title>
        <authorList>
            <person name="Xiang Q."/>
            <person name="Wang Z."/>
            <person name="Zhang Y."/>
            <person name="Wang H."/>
        </authorList>
    </citation>
    <scope>NUCLEOTIDE SEQUENCE</scope>
    <source>
        <strain evidence="11">BKM-F-1767</strain>
    </source>
</reference>
<evidence type="ECO:0000256" key="5">
    <source>
        <dbReference type="ARBA" id="ARBA00022856"/>
    </source>
</evidence>
<dbReference type="GO" id="GO:0016020">
    <property type="term" value="C:membrane"/>
    <property type="evidence" value="ECO:0007669"/>
    <property type="project" value="UniProtKB-SubCell"/>
</dbReference>
<keyword evidence="6" id="KW-0653">Protein transport</keyword>
<feature type="transmembrane region" description="Helical" evidence="10">
    <location>
        <begin position="301"/>
        <end position="319"/>
    </location>
</feature>
<feature type="transmembrane region" description="Helical" evidence="10">
    <location>
        <begin position="718"/>
        <end position="740"/>
    </location>
</feature>
<feature type="transmembrane region" description="Helical" evidence="10">
    <location>
        <begin position="245"/>
        <end position="265"/>
    </location>
</feature>
<feature type="compositionally biased region" description="Polar residues" evidence="9">
    <location>
        <begin position="111"/>
        <end position="139"/>
    </location>
</feature>
<feature type="transmembrane region" description="Helical" evidence="10">
    <location>
        <begin position="340"/>
        <end position="368"/>
    </location>
</feature>
<proteinExistence type="evidence at transcript level"/>
<comment type="similarity">
    <text evidence="2">Belongs to the oligopeptide OPT transporter family.</text>
</comment>
<dbReference type="GO" id="GO:0015031">
    <property type="term" value="P:protein transport"/>
    <property type="evidence" value="ECO:0007669"/>
    <property type="project" value="UniProtKB-KW"/>
</dbReference>
<dbReference type="AlphaFoldDB" id="M9P8W7"/>
<dbReference type="PANTHER" id="PTHR22601">
    <property type="entry name" value="ISP4 LIKE PROTEIN"/>
    <property type="match status" value="1"/>
</dbReference>
<evidence type="ECO:0000256" key="7">
    <source>
        <dbReference type="ARBA" id="ARBA00022989"/>
    </source>
</evidence>
<evidence type="ECO:0000256" key="3">
    <source>
        <dbReference type="ARBA" id="ARBA00022448"/>
    </source>
</evidence>
<feature type="transmembrane region" description="Helical" evidence="10">
    <location>
        <begin position="489"/>
        <end position="511"/>
    </location>
</feature>
<feature type="transmembrane region" description="Helical" evidence="10">
    <location>
        <begin position="277"/>
        <end position="295"/>
    </location>
</feature>
<keyword evidence="7 10" id="KW-1133">Transmembrane helix</keyword>
<feature type="transmembrane region" description="Helical" evidence="10">
    <location>
        <begin position="173"/>
        <end position="191"/>
    </location>
</feature>
<evidence type="ECO:0000256" key="2">
    <source>
        <dbReference type="ARBA" id="ARBA00008807"/>
    </source>
</evidence>
<dbReference type="VEuPathDB" id="FungiDB:AGR57_10390"/>
<protein>
    <submittedName>
        <fullName evidence="11">Oligopeptide transporter 14</fullName>
    </submittedName>
</protein>
<dbReference type="NCBIfam" id="TIGR00727">
    <property type="entry name" value="ISP4_OPT"/>
    <property type="match status" value="1"/>
</dbReference>
<organism evidence="11">
    <name type="scientific">Phanerodontia chrysosporium</name>
    <name type="common">White-rot fungus</name>
    <name type="synonym">Sporotrichum pruinosum</name>
    <dbReference type="NCBI Taxonomy" id="2822231"/>
    <lineage>
        <taxon>Eukaryota</taxon>
        <taxon>Fungi</taxon>
        <taxon>Dikarya</taxon>
        <taxon>Basidiomycota</taxon>
        <taxon>Agaricomycotina</taxon>
        <taxon>Agaricomycetes</taxon>
        <taxon>Polyporales</taxon>
        <taxon>Phanerochaetaceae</taxon>
        <taxon>Phanerodontia</taxon>
    </lineage>
</organism>
<feature type="transmembrane region" description="Helical" evidence="10">
    <location>
        <begin position="417"/>
        <end position="436"/>
    </location>
</feature>
<keyword evidence="5" id="KW-0571">Peptide transport</keyword>
<feature type="transmembrane region" description="Helical" evidence="10">
    <location>
        <begin position="568"/>
        <end position="588"/>
    </location>
</feature>
<accession>M9P8W7</accession>
<feature type="region of interest" description="Disordered" evidence="9">
    <location>
        <begin position="64"/>
        <end position="150"/>
    </location>
</feature>
<keyword evidence="4 10" id="KW-0812">Transmembrane</keyword>
<dbReference type="NCBIfam" id="TIGR00728">
    <property type="entry name" value="OPT_sfam"/>
    <property type="match status" value="1"/>
</dbReference>
<evidence type="ECO:0000256" key="9">
    <source>
        <dbReference type="SAM" id="MobiDB-lite"/>
    </source>
</evidence>
<evidence type="ECO:0000313" key="11">
    <source>
        <dbReference type="EMBL" id="AGA20385.1"/>
    </source>
</evidence>
<feature type="transmembrane region" description="Helical" evidence="10">
    <location>
        <begin position="388"/>
        <end position="410"/>
    </location>
</feature>
<dbReference type="GO" id="GO:0035673">
    <property type="term" value="F:oligopeptide transmembrane transporter activity"/>
    <property type="evidence" value="ECO:0007669"/>
    <property type="project" value="InterPro"/>
</dbReference>
<dbReference type="InterPro" id="IPR004813">
    <property type="entry name" value="OPT"/>
</dbReference>
<feature type="transmembrane region" description="Helical" evidence="10">
    <location>
        <begin position="541"/>
        <end position="562"/>
    </location>
</feature>
<evidence type="ECO:0000256" key="1">
    <source>
        <dbReference type="ARBA" id="ARBA00004141"/>
    </source>
</evidence>